<feature type="region of interest" description="Disordered" evidence="1">
    <location>
        <begin position="360"/>
        <end position="381"/>
    </location>
</feature>
<reference evidence="2" key="2">
    <citation type="submission" date="2013-10" db="EMBL/GenBank/DDBJ databases">
        <authorList>
            <person name="Aslett M."/>
        </authorList>
    </citation>
    <scope>NUCLEOTIDE SEQUENCE [LARGE SCALE GENOMIC DNA]</scope>
    <source>
        <strain evidence="2">Weybridge</strain>
    </source>
</reference>
<dbReference type="GO" id="GO:0030677">
    <property type="term" value="C:ribonuclease P complex"/>
    <property type="evidence" value="ECO:0007669"/>
    <property type="project" value="InterPro"/>
</dbReference>
<sequence>MCLAAHWCAASVQVFLIASDGLPGPSAASSKSAVDLAVSSLVNGSCCLCLRNVSLDAFLHLPLQQLLLRRWNGSLLTWRGPGGSAPCCGTATIENPGAPCPVIGDTGGDRNTASLQNDGVMILKLDRFTAQVLGLDTWIRLPHFMRKSLPPGTRYLKIDVQHPAVVRHQKMVTQNRLKRQMQGVQIEQGSSIAGPPSRLFEQLQRSLRSLEPVDLLSSTAPPEGDCGGVDARRELAEEVQLLLRASGSPTATCNIVQFQCRVSEYRGGILDMTAEASLAVSTASSSQTHHADHILMTPDLPDSQTPYRLVLPNPDSNMASRSHSCSELGESANTRQSPPIRPDYLGALQLLHERQRQWRENKLQQRSKDTQPAPENASHTEEALQMAAPPPFRKQPPAEALFSRITEYLGCLGLDIPVSKEDCDWFREADRMKDPQSIPVASVSGGLLHSTAVVAAAESLCTWLQSQGSGAWAAISVVGVAETAVAYTGQPHGSDASGESTLHMILSAEAPAKVRGMLLQTVAASDATTTMP</sequence>
<dbReference type="RefSeq" id="XP_013334919.1">
    <property type="nucleotide sequence ID" value="XM_013479465.1"/>
</dbReference>
<gene>
    <name evidence="2" type="ORF">EMWEY_00014800</name>
</gene>
<dbReference type="EMBL" id="HG719571">
    <property type="protein sequence ID" value="CDJ58273.1"/>
    <property type="molecule type" value="Genomic_DNA"/>
</dbReference>
<dbReference type="OrthoDB" id="346389at2759"/>
<feature type="compositionally biased region" description="Basic and acidic residues" evidence="1">
    <location>
        <begin position="360"/>
        <end position="369"/>
    </location>
</feature>
<dbReference type="GO" id="GO:0001682">
    <property type="term" value="P:tRNA 5'-leader removal"/>
    <property type="evidence" value="ECO:0007669"/>
    <property type="project" value="InterPro"/>
</dbReference>
<evidence type="ECO:0000256" key="1">
    <source>
        <dbReference type="SAM" id="MobiDB-lite"/>
    </source>
</evidence>
<dbReference type="VEuPathDB" id="ToxoDB:EMWEY_00014800"/>
<evidence type="ECO:0000313" key="3">
    <source>
        <dbReference type="Proteomes" id="UP000030763"/>
    </source>
</evidence>
<name>U6M5D2_EIMMA</name>
<organism evidence="2 3">
    <name type="scientific">Eimeria maxima</name>
    <name type="common">Coccidian parasite</name>
    <dbReference type="NCBI Taxonomy" id="5804"/>
    <lineage>
        <taxon>Eukaryota</taxon>
        <taxon>Sar</taxon>
        <taxon>Alveolata</taxon>
        <taxon>Apicomplexa</taxon>
        <taxon>Conoidasida</taxon>
        <taxon>Coccidia</taxon>
        <taxon>Eucoccidiorida</taxon>
        <taxon>Eimeriorina</taxon>
        <taxon>Eimeriidae</taxon>
        <taxon>Eimeria</taxon>
    </lineage>
</organism>
<feature type="region of interest" description="Disordered" evidence="1">
    <location>
        <begin position="296"/>
        <end position="342"/>
    </location>
</feature>
<keyword evidence="3" id="KW-1185">Reference proteome</keyword>
<dbReference type="Proteomes" id="UP000030763">
    <property type="component" value="Unassembled WGS sequence"/>
</dbReference>
<protein>
    <submittedName>
        <fullName evidence="2">Uncharacterized protein</fullName>
    </submittedName>
</protein>
<dbReference type="GeneID" id="25335466"/>
<dbReference type="AlphaFoldDB" id="U6M5D2"/>
<reference evidence="2" key="1">
    <citation type="submission" date="2013-10" db="EMBL/GenBank/DDBJ databases">
        <title>Genomic analysis of the causative agents of coccidiosis in chickens.</title>
        <authorList>
            <person name="Reid A.J."/>
            <person name="Blake D."/>
            <person name="Billington K."/>
            <person name="Browne H."/>
            <person name="Dunn M."/>
            <person name="Hung S."/>
            <person name="Kawahara F."/>
            <person name="Miranda-Saavedra D."/>
            <person name="Mourier T."/>
            <person name="Nagra H."/>
            <person name="Otto T.D."/>
            <person name="Rawlings N."/>
            <person name="Sanchez A."/>
            <person name="Sanders M."/>
            <person name="Subramaniam C."/>
            <person name="Tay Y."/>
            <person name="Dear P."/>
            <person name="Doerig C."/>
            <person name="Gruber A."/>
            <person name="Parkinson J."/>
            <person name="Shirley M."/>
            <person name="Wan K.L."/>
            <person name="Berriman M."/>
            <person name="Tomley F."/>
            <person name="Pain A."/>
        </authorList>
    </citation>
    <scope>NUCLEOTIDE SEQUENCE [LARGE SCALE GENOMIC DNA]</scope>
    <source>
        <strain evidence="2">Weybridge</strain>
    </source>
</reference>
<feature type="compositionally biased region" description="Polar residues" evidence="1">
    <location>
        <begin position="314"/>
        <end position="337"/>
    </location>
</feature>
<proteinExistence type="predicted"/>
<dbReference type="InterPro" id="IPR013893">
    <property type="entry name" value="RNase_P_Rpp40"/>
</dbReference>
<dbReference type="Pfam" id="PF08584">
    <property type="entry name" value="Ribonuc_P_40"/>
    <property type="match status" value="1"/>
</dbReference>
<evidence type="ECO:0000313" key="2">
    <source>
        <dbReference type="EMBL" id="CDJ58273.1"/>
    </source>
</evidence>
<accession>U6M5D2</accession>